<dbReference type="FunFam" id="2.40.10.10:FF:000120">
    <property type="entry name" value="Putative serine protease"/>
    <property type="match status" value="1"/>
</dbReference>
<dbReference type="SMART" id="SM00020">
    <property type="entry name" value="Tryp_SPc"/>
    <property type="match status" value="1"/>
</dbReference>
<evidence type="ECO:0000256" key="7">
    <source>
        <dbReference type="ARBA" id="ARBA00023157"/>
    </source>
</evidence>
<protein>
    <recommendedName>
        <fullName evidence="9">limulus clotting factor C</fullName>
        <ecNumber evidence="9">3.4.21.84</ecNumber>
    </recommendedName>
</protein>
<comment type="catalytic activity">
    <reaction evidence="8">
        <text>Selective cleavage of 103-Arg-|-Ser-104 and 124-Ile-|-Ile-125 bonds in Limulus clotting factor B to form activated factor B. Cleavage of -Pro-Arg-|-Xaa- bonds in synthetic substrates.</text>
        <dbReference type="EC" id="3.4.21.84"/>
    </reaction>
</comment>
<dbReference type="EMBL" id="LR900494">
    <property type="protein sequence ID" value="CAD7245875.1"/>
    <property type="molecule type" value="Genomic_DNA"/>
</dbReference>
<dbReference type="InterPro" id="IPR018114">
    <property type="entry name" value="TRYPSIN_HIS"/>
</dbReference>
<evidence type="ECO:0000256" key="6">
    <source>
        <dbReference type="ARBA" id="ARBA00022825"/>
    </source>
</evidence>
<feature type="domain" description="Peptidase S1" evidence="10">
    <location>
        <begin position="34"/>
        <end position="270"/>
    </location>
</feature>
<dbReference type="AlphaFoldDB" id="A0A7R9A6P3"/>
<sequence>MDSELKENDNNICFSGNVACYPIRSNLSHPAGRIVGGEDANPGEYPWMAALLRRSSSPRERPFCGGSLISPIHVLTAAHCVVELHSPIIFVVRIGEHDFEREFETKHEDFSIRRVHVHPDYKKTENAIYDDVAVLELESSCMKEPRTVCLPDDPGDFRRDTAIVLGWGRSLPKGDHEPILQEVLVSIYPNEECQFFYEGITSTHLCAGDHVDGGKDSCKWDSGGPLQVRLEGKWVQVGIVSYGEGCARPQKPGVYVNVSSHLSWIASVIHNYTLNVTIATGQHDPMRTRSFPPGSGCPSSTETSTSLPALAVDGSIVQYFPN</sequence>
<dbReference type="InterPro" id="IPR001314">
    <property type="entry name" value="Peptidase_S1A"/>
</dbReference>
<reference evidence="11" key="1">
    <citation type="submission" date="2020-11" db="EMBL/GenBank/DDBJ databases">
        <authorList>
            <person name="Tran Van P."/>
        </authorList>
    </citation>
    <scope>NUCLEOTIDE SEQUENCE</scope>
</reference>
<dbReference type="EC" id="3.4.21.84" evidence="9"/>
<dbReference type="PANTHER" id="PTHR24252:SF7">
    <property type="entry name" value="HYALIN"/>
    <property type="match status" value="1"/>
</dbReference>
<keyword evidence="6" id="KW-0720">Serine protease</keyword>
<evidence type="ECO:0000256" key="9">
    <source>
        <dbReference type="ARBA" id="ARBA00066707"/>
    </source>
</evidence>
<keyword evidence="12" id="KW-1185">Reference proteome</keyword>
<dbReference type="CDD" id="cd00190">
    <property type="entry name" value="Tryp_SPc"/>
    <property type="match status" value="1"/>
</dbReference>
<keyword evidence="1" id="KW-0768">Sushi</keyword>
<dbReference type="OrthoDB" id="6359355at2759"/>
<feature type="non-terminal residue" evidence="11">
    <location>
        <position position="1"/>
    </location>
</feature>
<dbReference type="Gene3D" id="2.40.10.10">
    <property type="entry name" value="Trypsin-like serine proteases"/>
    <property type="match status" value="1"/>
</dbReference>
<evidence type="ECO:0000256" key="8">
    <source>
        <dbReference type="ARBA" id="ARBA00052079"/>
    </source>
</evidence>
<dbReference type="InterPro" id="IPR001254">
    <property type="entry name" value="Trypsin_dom"/>
</dbReference>
<dbReference type="EMBL" id="CAJPEV010000977">
    <property type="protein sequence ID" value="CAG0889881.1"/>
    <property type="molecule type" value="Genomic_DNA"/>
</dbReference>
<dbReference type="PROSITE" id="PS00134">
    <property type="entry name" value="TRYPSIN_HIS"/>
    <property type="match status" value="1"/>
</dbReference>
<keyword evidence="2" id="KW-0645">Protease</keyword>
<dbReference type="InterPro" id="IPR009003">
    <property type="entry name" value="Peptidase_S1_PA"/>
</dbReference>
<evidence type="ECO:0000259" key="10">
    <source>
        <dbReference type="PROSITE" id="PS50240"/>
    </source>
</evidence>
<dbReference type="Pfam" id="PF00089">
    <property type="entry name" value="Trypsin"/>
    <property type="match status" value="1"/>
</dbReference>
<dbReference type="GO" id="GO:0004252">
    <property type="term" value="F:serine-type endopeptidase activity"/>
    <property type="evidence" value="ECO:0007669"/>
    <property type="project" value="InterPro"/>
</dbReference>
<evidence type="ECO:0000313" key="12">
    <source>
        <dbReference type="Proteomes" id="UP000677054"/>
    </source>
</evidence>
<evidence type="ECO:0000256" key="3">
    <source>
        <dbReference type="ARBA" id="ARBA00022729"/>
    </source>
</evidence>
<dbReference type="Proteomes" id="UP000677054">
    <property type="component" value="Unassembled WGS sequence"/>
</dbReference>
<keyword evidence="7" id="KW-1015">Disulfide bond</keyword>
<dbReference type="SUPFAM" id="SSF50494">
    <property type="entry name" value="Trypsin-like serine proteases"/>
    <property type="match status" value="1"/>
</dbReference>
<dbReference type="PRINTS" id="PR00722">
    <property type="entry name" value="CHYMOTRYPSIN"/>
</dbReference>
<dbReference type="InterPro" id="IPR043504">
    <property type="entry name" value="Peptidase_S1_PA_chymotrypsin"/>
</dbReference>
<name>A0A7R9A6P3_9CRUS</name>
<keyword evidence="5" id="KW-0353">Hemolymph clotting</keyword>
<dbReference type="PROSITE" id="PS50240">
    <property type="entry name" value="TRYPSIN_DOM"/>
    <property type="match status" value="1"/>
</dbReference>
<evidence type="ECO:0000256" key="2">
    <source>
        <dbReference type="ARBA" id="ARBA00022670"/>
    </source>
</evidence>
<dbReference type="GO" id="GO:0006508">
    <property type="term" value="P:proteolysis"/>
    <property type="evidence" value="ECO:0007669"/>
    <property type="project" value="UniProtKB-KW"/>
</dbReference>
<evidence type="ECO:0000256" key="5">
    <source>
        <dbReference type="ARBA" id="ARBA00022820"/>
    </source>
</evidence>
<evidence type="ECO:0000256" key="1">
    <source>
        <dbReference type="ARBA" id="ARBA00022659"/>
    </source>
</evidence>
<dbReference type="PANTHER" id="PTHR24252">
    <property type="entry name" value="ACROSIN-RELATED"/>
    <property type="match status" value="1"/>
</dbReference>
<accession>A0A7R9A6P3</accession>
<organism evidence="11">
    <name type="scientific">Darwinula stevensoni</name>
    <dbReference type="NCBI Taxonomy" id="69355"/>
    <lineage>
        <taxon>Eukaryota</taxon>
        <taxon>Metazoa</taxon>
        <taxon>Ecdysozoa</taxon>
        <taxon>Arthropoda</taxon>
        <taxon>Crustacea</taxon>
        <taxon>Oligostraca</taxon>
        <taxon>Ostracoda</taxon>
        <taxon>Podocopa</taxon>
        <taxon>Podocopida</taxon>
        <taxon>Darwinulocopina</taxon>
        <taxon>Darwinuloidea</taxon>
        <taxon>Darwinulidae</taxon>
        <taxon>Darwinula</taxon>
    </lineage>
</organism>
<evidence type="ECO:0000313" key="11">
    <source>
        <dbReference type="EMBL" id="CAD7245875.1"/>
    </source>
</evidence>
<keyword evidence="4" id="KW-0378">Hydrolase</keyword>
<keyword evidence="3" id="KW-0732">Signal</keyword>
<proteinExistence type="predicted"/>
<dbReference type="GO" id="GO:0042381">
    <property type="term" value="P:hemolymph coagulation"/>
    <property type="evidence" value="ECO:0007669"/>
    <property type="project" value="UniProtKB-KW"/>
</dbReference>
<evidence type="ECO:0000256" key="4">
    <source>
        <dbReference type="ARBA" id="ARBA00022801"/>
    </source>
</evidence>
<gene>
    <name evidence="11" type="ORF">DSTB1V02_LOCUS5741</name>
</gene>